<dbReference type="Proteomes" id="UP000015453">
    <property type="component" value="Unassembled WGS sequence"/>
</dbReference>
<dbReference type="GO" id="GO:0009535">
    <property type="term" value="C:chloroplast thylakoid membrane"/>
    <property type="evidence" value="ECO:0007669"/>
    <property type="project" value="TreeGrafter"/>
</dbReference>
<reference evidence="4 5" key="1">
    <citation type="journal article" date="2013" name="BMC Genomics">
        <title>The miniature genome of a carnivorous plant Genlisea aurea contains a low number of genes and short non-coding sequences.</title>
        <authorList>
            <person name="Leushkin E.V."/>
            <person name="Sutormin R.A."/>
            <person name="Nabieva E.R."/>
            <person name="Penin A.A."/>
            <person name="Kondrashov A.S."/>
            <person name="Logacheva M.D."/>
        </authorList>
    </citation>
    <scope>NUCLEOTIDE SEQUENCE [LARGE SCALE GENOMIC DNA]</scope>
</reference>
<dbReference type="PROSITE" id="PS50102">
    <property type="entry name" value="RRM"/>
    <property type="match status" value="1"/>
</dbReference>
<dbReference type="GO" id="GO:1901259">
    <property type="term" value="P:chloroplast rRNA processing"/>
    <property type="evidence" value="ECO:0007669"/>
    <property type="project" value="TreeGrafter"/>
</dbReference>
<dbReference type="Pfam" id="PF00076">
    <property type="entry name" value="RRM_1"/>
    <property type="match status" value="1"/>
</dbReference>
<dbReference type="InterPro" id="IPR050502">
    <property type="entry name" value="Euk_RNA-bind_prot"/>
</dbReference>
<dbReference type="InterPro" id="IPR035979">
    <property type="entry name" value="RBD_domain_sf"/>
</dbReference>
<comment type="caution">
    <text evidence="4">The sequence shown here is derived from an EMBL/GenBank/DDBJ whole genome shotgun (WGS) entry which is preliminary data.</text>
</comment>
<keyword evidence="1 2" id="KW-0694">RNA-binding</keyword>
<dbReference type="PANTHER" id="PTHR48025:SF3">
    <property type="entry name" value="31 KDA RIBONUCLEOPROTEIN, CHLOROPLASTIC-RELATED"/>
    <property type="match status" value="1"/>
</dbReference>
<dbReference type="InterPro" id="IPR000504">
    <property type="entry name" value="RRM_dom"/>
</dbReference>
<feature type="non-terminal residue" evidence="4">
    <location>
        <position position="1"/>
    </location>
</feature>
<evidence type="ECO:0000313" key="5">
    <source>
        <dbReference type="Proteomes" id="UP000015453"/>
    </source>
</evidence>
<proteinExistence type="predicted"/>
<evidence type="ECO:0000313" key="4">
    <source>
        <dbReference type="EMBL" id="EPS67244.1"/>
    </source>
</evidence>
<dbReference type="GO" id="GO:0003729">
    <property type="term" value="F:mRNA binding"/>
    <property type="evidence" value="ECO:0007669"/>
    <property type="project" value="TreeGrafter"/>
</dbReference>
<evidence type="ECO:0000256" key="2">
    <source>
        <dbReference type="PROSITE-ProRule" id="PRU00176"/>
    </source>
</evidence>
<gene>
    <name evidence="4" type="ORF">M569_07533</name>
</gene>
<sequence length="139" mass="15394">KPFSMASNGYMIPFASKAPHRLSIPSKPLKFQLSHAYSLSLPRQFLRRSFSRVSAIGADRKEEDSPVLLEGQELEGSFDWGGSGGEESDEFVVEPSSEDAKIFVGNLPYDVDSEKLAQIFERAGVVEIAEVKNNQNTKK</sequence>
<name>S8CJI5_9LAMI</name>
<keyword evidence="5" id="KW-1185">Reference proteome</keyword>
<dbReference type="Gene3D" id="3.30.70.330">
    <property type="match status" value="1"/>
</dbReference>
<accession>S8CJI5</accession>
<feature type="non-terminal residue" evidence="4">
    <location>
        <position position="139"/>
    </location>
</feature>
<protein>
    <recommendedName>
        <fullName evidence="3">RRM domain-containing protein</fullName>
    </recommendedName>
</protein>
<dbReference type="AlphaFoldDB" id="S8CJI5"/>
<evidence type="ECO:0000256" key="1">
    <source>
        <dbReference type="ARBA" id="ARBA00022884"/>
    </source>
</evidence>
<dbReference type="SUPFAM" id="SSF54928">
    <property type="entry name" value="RNA-binding domain, RBD"/>
    <property type="match status" value="1"/>
</dbReference>
<dbReference type="OrthoDB" id="1002051at2759"/>
<feature type="domain" description="RRM" evidence="3">
    <location>
        <begin position="100"/>
        <end position="139"/>
    </location>
</feature>
<evidence type="ECO:0000259" key="3">
    <source>
        <dbReference type="PROSITE" id="PS50102"/>
    </source>
</evidence>
<dbReference type="EMBL" id="AUSU01003221">
    <property type="protein sequence ID" value="EPS67244.1"/>
    <property type="molecule type" value="Genomic_DNA"/>
</dbReference>
<dbReference type="PANTHER" id="PTHR48025">
    <property type="entry name" value="OS02G0815200 PROTEIN"/>
    <property type="match status" value="1"/>
</dbReference>
<dbReference type="InterPro" id="IPR012677">
    <property type="entry name" value="Nucleotide-bd_a/b_plait_sf"/>
</dbReference>
<organism evidence="4 5">
    <name type="scientific">Genlisea aurea</name>
    <dbReference type="NCBI Taxonomy" id="192259"/>
    <lineage>
        <taxon>Eukaryota</taxon>
        <taxon>Viridiplantae</taxon>
        <taxon>Streptophyta</taxon>
        <taxon>Embryophyta</taxon>
        <taxon>Tracheophyta</taxon>
        <taxon>Spermatophyta</taxon>
        <taxon>Magnoliopsida</taxon>
        <taxon>eudicotyledons</taxon>
        <taxon>Gunneridae</taxon>
        <taxon>Pentapetalae</taxon>
        <taxon>asterids</taxon>
        <taxon>lamiids</taxon>
        <taxon>Lamiales</taxon>
        <taxon>Lentibulariaceae</taxon>
        <taxon>Genlisea</taxon>
    </lineage>
</organism>